<evidence type="ECO:0000256" key="7">
    <source>
        <dbReference type="ARBA" id="ARBA00038141"/>
    </source>
</evidence>
<keyword evidence="5" id="KW-0688">Ribosomal frameshifting</keyword>
<feature type="domain" description="G-patch" evidence="11">
    <location>
        <begin position="124"/>
        <end position="168"/>
    </location>
</feature>
<evidence type="ECO:0000259" key="11">
    <source>
        <dbReference type="PROSITE" id="PS50174"/>
    </source>
</evidence>
<dbReference type="InterPro" id="IPR021109">
    <property type="entry name" value="Peptidase_aspartic_dom_sf"/>
</dbReference>
<accession>A0A6P5QG47</accession>
<comment type="similarity">
    <text evidence="7">Belongs to the peptidase A2 family. HERV class-II K(HML-2) subfamily.</text>
</comment>
<dbReference type="InterPro" id="IPR051592">
    <property type="entry name" value="HERV-K_Pro_peptidase_A2"/>
</dbReference>
<keyword evidence="13" id="KW-1185">Reference proteome</keyword>
<dbReference type="InterPro" id="IPR018061">
    <property type="entry name" value="Retropepsins"/>
</dbReference>
<dbReference type="GeneID" id="110300833"/>
<evidence type="ECO:0000259" key="12">
    <source>
        <dbReference type="PROSITE" id="PS50175"/>
    </source>
</evidence>
<gene>
    <name evidence="14" type="primary">LOC110300833</name>
</gene>
<dbReference type="GO" id="GO:0006508">
    <property type="term" value="P:proteolysis"/>
    <property type="evidence" value="ECO:0007669"/>
    <property type="project" value="UniProtKB-KW"/>
</dbReference>
<dbReference type="Gene3D" id="2.40.70.10">
    <property type="entry name" value="Acid Proteases"/>
    <property type="match status" value="1"/>
</dbReference>
<dbReference type="CDD" id="cd05482">
    <property type="entry name" value="HIV_retropepsin_like"/>
    <property type="match status" value="1"/>
</dbReference>
<keyword evidence="4" id="KW-0064">Aspartyl protease</keyword>
<reference evidence="14" key="1">
    <citation type="submission" date="2025-08" db="UniProtKB">
        <authorList>
            <consortium name="RefSeq"/>
        </authorList>
    </citation>
    <scope>IDENTIFICATION</scope>
</reference>
<name>A0A6P5QG47_MUSCR</name>
<evidence type="ECO:0000313" key="14">
    <source>
        <dbReference type="RefSeq" id="XP_021026752.1"/>
    </source>
</evidence>
<keyword evidence="3" id="KW-0645">Protease</keyword>
<dbReference type="InterPro" id="IPR001995">
    <property type="entry name" value="Peptidase_A2_cat"/>
</dbReference>
<dbReference type="GO" id="GO:0003676">
    <property type="term" value="F:nucleic acid binding"/>
    <property type="evidence" value="ECO:0007669"/>
    <property type="project" value="InterPro"/>
</dbReference>
<proteinExistence type="inferred from homology"/>
<dbReference type="InterPro" id="IPR001969">
    <property type="entry name" value="Aspartic_peptidase_AS"/>
</dbReference>
<evidence type="ECO:0000256" key="6">
    <source>
        <dbReference type="ARBA" id="ARBA00022801"/>
    </source>
</evidence>
<dbReference type="PROSITE" id="PS50175">
    <property type="entry name" value="ASP_PROT_RETROV"/>
    <property type="match status" value="1"/>
</dbReference>
<dbReference type="AlphaFoldDB" id="A0A6P5QG47"/>
<dbReference type="Proteomes" id="UP000515126">
    <property type="component" value="Chromosome 8"/>
</dbReference>
<protein>
    <recommendedName>
        <fullName evidence="2">human endogenous retrovirus K endopeptidase</fullName>
        <ecNumber evidence="2">3.4.23.50</ecNumber>
    </recommendedName>
    <alternativeName>
        <fullName evidence="10">Protease</fullName>
    </alternativeName>
    <alternativeName>
        <fullName evidence="9">Proteinase</fullName>
    </alternativeName>
</protein>
<evidence type="ECO:0000256" key="2">
    <source>
        <dbReference type="ARBA" id="ARBA00013083"/>
    </source>
</evidence>
<dbReference type="Pfam" id="PF00077">
    <property type="entry name" value="RVP"/>
    <property type="match status" value="1"/>
</dbReference>
<organism evidence="13 14">
    <name type="scientific">Mus caroli</name>
    <name type="common">Ryukyu mouse</name>
    <name type="synonym">Ricefield mouse</name>
    <dbReference type="NCBI Taxonomy" id="10089"/>
    <lineage>
        <taxon>Eukaryota</taxon>
        <taxon>Metazoa</taxon>
        <taxon>Chordata</taxon>
        <taxon>Craniata</taxon>
        <taxon>Vertebrata</taxon>
        <taxon>Euteleostomi</taxon>
        <taxon>Mammalia</taxon>
        <taxon>Eutheria</taxon>
        <taxon>Euarchontoglires</taxon>
        <taxon>Glires</taxon>
        <taxon>Rodentia</taxon>
        <taxon>Myomorpha</taxon>
        <taxon>Muroidea</taxon>
        <taxon>Muridae</taxon>
        <taxon>Murinae</taxon>
        <taxon>Mus</taxon>
        <taxon>Mus</taxon>
    </lineage>
</organism>
<comment type="catalytic activity">
    <reaction evidence="1">
        <text>Processing at the authentic HIV-1 PR recognition site and release of the mature p17 matrix and the p24 capsid protein, as a result of the cleavage of the -SQNY-|-PIVQ- cleavage site.</text>
        <dbReference type="EC" id="3.4.23.50"/>
    </reaction>
</comment>
<dbReference type="RefSeq" id="XP_021026752.1">
    <property type="nucleotide sequence ID" value="XM_021171093.1"/>
</dbReference>
<evidence type="ECO:0000313" key="13">
    <source>
        <dbReference type="Proteomes" id="UP000515126"/>
    </source>
</evidence>
<dbReference type="InterPro" id="IPR000467">
    <property type="entry name" value="G_patch_dom"/>
</dbReference>
<evidence type="ECO:0000256" key="5">
    <source>
        <dbReference type="ARBA" id="ARBA00022758"/>
    </source>
</evidence>
<dbReference type="SUPFAM" id="SSF50630">
    <property type="entry name" value="Acid proteases"/>
    <property type="match status" value="1"/>
</dbReference>
<dbReference type="InterPro" id="IPR034170">
    <property type="entry name" value="Retropepsin-like_cat_dom"/>
</dbReference>
<dbReference type="PANTHER" id="PTHR19422:SF123">
    <property type="entry name" value="RT1 CLASS I, LOCUS CE15"/>
    <property type="match status" value="1"/>
</dbReference>
<dbReference type="Pfam" id="PF01585">
    <property type="entry name" value="G-patch"/>
    <property type="match status" value="1"/>
</dbReference>
<keyword evidence="6" id="KW-0378">Hydrolase</keyword>
<evidence type="ECO:0000256" key="10">
    <source>
        <dbReference type="ARBA" id="ARBA00043244"/>
    </source>
</evidence>
<sequence length="168" mass="18669">MVDKGFGSTGTSNIFCSLNLGTRPLLKLRIEGKTISGLLDTGADHSIISIRDWPSCWPKQQSQETLRGLGYSQMPEMSSRFLYWKDEEGHSGQFQPYVLAVLVSLWGRDMMTQMGFVLTNEGGYGSKACDMMLDMGYIPRKRLGQFLQGRTSPVPVCKKNDQAGLGFS</sequence>
<evidence type="ECO:0000256" key="9">
    <source>
        <dbReference type="ARBA" id="ARBA00042135"/>
    </source>
</evidence>
<evidence type="ECO:0000256" key="8">
    <source>
        <dbReference type="ARBA" id="ARBA00038675"/>
    </source>
</evidence>
<dbReference type="SMART" id="SM00443">
    <property type="entry name" value="G_patch"/>
    <property type="match status" value="1"/>
</dbReference>
<dbReference type="KEGG" id="mcal:110300833"/>
<dbReference type="GO" id="GO:0075523">
    <property type="term" value="P:viral translational frameshifting"/>
    <property type="evidence" value="ECO:0007669"/>
    <property type="project" value="UniProtKB-KW"/>
</dbReference>
<evidence type="ECO:0000256" key="4">
    <source>
        <dbReference type="ARBA" id="ARBA00022750"/>
    </source>
</evidence>
<dbReference type="EC" id="3.4.23.50" evidence="2"/>
<feature type="domain" description="Peptidase A2" evidence="12">
    <location>
        <begin position="35"/>
        <end position="110"/>
    </location>
</feature>
<comment type="subunit">
    <text evidence="8">Active as a homodimer.</text>
</comment>
<evidence type="ECO:0000256" key="1">
    <source>
        <dbReference type="ARBA" id="ARBA00001339"/>
    </source>
</evidence>
<dbReference type="GO" id="GO:0004190">
    <property type="term" value="F:aspartic-type endopeptidase activity"/>
    <property type="evidence" value="ECO:0007669"/>
    <property type="project" value="UniProtKB-KW"/>
</dbReference>
<dbReference type="PANTHER" id="PTHR19422">
    <property type="entry name" value="GAG RETROVIRAL POLYPROTEIN"/>
    <property type="match status" value="1"/>
</dbReference>
<dbReference type="PROSITE" id="PS00141">
    <property type="entry name" value="ASP_PROTEASE"/>
    <property type="match status" value="1"/>
</dbReference>
<evidence type="ECO:0000256" key="3">
    <source>
        <dbReference type="ARBA" id="ARBA00022670"/>
    </source>
</evidence>
<dbReference type="PROSITE" id="PS50174">
    <property type="entry name" value="G_PATCH"/>
    <property type="match status" value="1"/>
</dbReference>